<evidence type="ECO:0000256" key="2">
    <source>
        <dbReference type="ARBA" id="ARBA00022670"/>
    </source>
</evidence>
<proteinExistence type="inferred from homology"/>
<dbReference type="InterPro" id="IPR002933">
    <property type="entry name" value="Peptidase_M20"/>
</dbReference>
<dbReference type="PIRSF" id="PIRSF037217">
    <property type="entry name" value="Carboxypeptidase_S"/>
    <property type="match status" value="1"/>
</dbReference>
<evidence type="ECO:0000256" key="5">
    <source>
        <dbReference type="ARBA" id="ARBA00022833"/>
    </source>
</evidence>
<dbReference type="STRING" id="246404.A0A507ENN7"/>
<dbReference type="PANTHER" id="PTHR45962:SF1">
    <property type="entry name" value="N-FATTY-ACYL-AMINO ACID SYNTHASE_HYDROLASE PM20D1"/>
    <property type="match status" value="1"/>
</dbReference>
<comment type="similarity">
    <text evidence="1">Belongs to the peptidase M20A family.</text>
</comment>
<evidence type="ECO:0000256" key="1">
    <source>
        <dbReference type="ARBA" id="ARBA00006247"/>
    </source>
</evidence>
<dbReference type="InterPro" id="IPR017141">
    <property type="entry name" value="Pept_M20_carboxypep"/>
</dbReference>
<keyword evidence="2" id="KW-0645">Protease</keyword>
<dbReference type="SUPFAM" id="SSF53187">
    <property type="entry name" value="Zn-dependent exopeptidases"/>
    <property type="match status" value="1"/>
</dbReference>
<dbReference type="AlphaFoldDB" id="A0A507ENN7"/>
<accession>A0A507ENN7</accession>
<dbReference type="EMBL" id="QEAP01000526">
    <property type="protein sequence ID" value="TPX64798.1"/>
    <property type="molecule type" value="Genomic_DNA"/>
</dbReference>
<keyword evidence="3 7" id="KW-0479">Metal-binding</keyword>
<dbReference type="CDD" id="cd05674">
    <property type="entry name" value="M20_yscS"/>
    <property type="match status" value="1"/>
</dbReference>
<feature type="binding site" evidence="7">
    <location>
        <position position="230"/>
    </location>
    <ligand>
        <name>Zn(2+)</name>
        <dbReference type="ChEBI" id="CHEBI:29105"/>
        <label>1</label>
    </ligand>
</feature>
<feature type="binding site" evidence="7">
    <location>
        <position position="537"/>
    </location>
    <ligand>
        <name>Zn(2+)</name>
        <dbReference type="ChEBI" id="CHEBI:29105"/>
        <label>1</label>
    </ligand>
</feature>
<dbReference type="InterPro" id="IPR047177">
    <property type="entry name" value="Pept_M20A"/>
</dbReference>
<feature type="binding site" evidence="7">
    <location>
        <position position="194"/>
    </location>
    <ligand>
        <name>Zn(2+)</name>
        <dbReference type="ChEBI" id="CHEBI:29105"/>
        <label>1</label>
    </ligand>
</feature>
<dbReference type="GO" id="GO:0004181">
    <property type="term" value="F:metallocarboxypeptidase activity"/>
    <property type="evidence" value="ECO:0007669"/>
    <property type="project" value="InterPro"/>
</dbReference>
<evidence type="ECO:0000256" key="6">
    <source>
        <dbReference type="PIRSR" id="PIRSR037217-1"/>
    </source>
</evidence>
<comment type="caution">
    <text evidence="10">The sequence shown here is derived from an EMBL/GenBank/DDBJ whole genome shotgun (WGS) entry which is preliminary data.</text>
</comment>
<dbReference type="GO" id="GO:0046872">
    <property type="term" value="F:metal ion binding"/>
    <property type="evidence" value="ECO:0007669"/>
    <property type="project" value="UniProtKB-KW"/>
</dbReference>
<reference evidence="10 11" key="1">
    <citation type="journal article" date="2019" name="Sci. Rep.">
        <title>Comparative genomics of chytrid fungi reveal insights into the obligate biotrophic and pathogenic lifestyle of Synchytrium endobioticum.</title>
        <authorList>
            <person name="van de Vossenberg B.T.L.H."/>
            <person name="Warris S."/>
            <person name="Nguyen H.D.T."/>
            <person name="van Gent-Pelzer M.P.E."/>
            <person name="Joly D.L."/>
            <person name="van de Geest H.C."/>
            <person name="Bonants P.J.M."/>
            <person name="Smith D.S."/>
            <person name="Levesque C.A."/>
            <person name="van der Lee T.A.J."/>
        </authorList>
    </citation>
    <scope>NUCLEOTIDE SEQUENCE [LARGE SCALE GENOMIC DNA]</scope>
    <source>
        <strain evidence="10 11">CBS 675.73</strain>
    </source>
</reference>
<evidence type="ECO:0000256" key="8">
    <source>
        <dbReference type="SAM" id="SignalP"/>
    </source>
</evidence>
<evidence type="ECO:0000256" key="3">
    <source>
        <dbReference type="ARBA" id="ARBA00022723"/>
    </source>
</evidence>
<keyword evidence="8" id="KW-0732">Signal</keyword>
<gene>
    <name evidence="10" type="ORF">CcCBS67573_g08304</name>
</gene>
<keyword evidence="4" id="KW-0378">Hydrolase</keyword>
<keyword evidence="11" id="KW-1185">Reference proteome</keyword>
<evidence type="ECO:0000313" key="11">
    <source>
        <dbReference type="Proteomes" id="UP000320333"/>
    </source>
</evidence>
<evidence type="ECO:0000313" key="10">
    <source>
        <dbReference type="EMBL" id="TPX64798.1"/>
    </source>
</evidence>
<feature type="signal peptide" evidence="8">
    <location>
        <begin position="1"/>
        <end position="32"/>
    </location>
</feature>
<evidence type="ECO:0000256" key="7">
    <source>
        <dbReference type="PIRSR" id="PIRSR037217-2"/>
    </source>
</evidence>
<feature type="active site" evidence="6">
    <location>
        <position position="159"/>
    </location>
</feature>
<keyword evidence="5 7" id="KW-0862">Zinc</keyword>
<name>A0A507ENN7_9FUNG</name>
<evidence type="ECO:0000259" key="9">
    <source>
        <dbReference type="Pfam" id="PF07687"/>
    </source>
</evidence>
<dbReference type="Gene3D" id="3.40.630.10">
    <property type="entry name" value="Zn peptidases"/>
    <property type="match status" value="1"/>
</dbReference>
<dbReference type="SUPFAM" id="SSF55031">
    <property type="entry name" value="Bacterial exopeptidase dimerisation domain"/>
    <property type="match status" value="1"/>
</dbReference>
<sequence length="566" mass="62009">MKASATHLRQRPLVSVLLPAAFLILLLQSVHQFGLPTFSINSAPKNTTRTCVQCEPLAPAFNQALSIARFNEAQFIAAASLHLSAAVQTRTESFDEEFHGDEYERVFAPFRRFHSLLQQNYPLVHSHLERTIVANYSLLYTWKGSNPSAAPLILMAHIDVVPVLPDTVNQWTHEPFGGTIDTEGGFVWGRGAGDNKANLIGIMEAVEQLLKAGWLQPTRTVYLAFGHDEESFGSGGLALAKHFEEKLGLAGKVGLIVDEGSGQINLLGLPIEAVSVSEKGYVDVDIIVETKGGHSSVPPKHTGIGYSALLIEALESQELEAKVSAKNPFIGALRCYAEHAPSPDPFIQWALDNLPASGPLLVEMMEKVLPHSSIIFKTTQAVDVIRGGLKVNALPEKVVTTVNYRISSDSSLQEMEDFYHKALSKVVHQQRLNITIQSFRNPAHGSKSMEWPDAVGKVTISPKLGLEPSPISPFHTSKDPGWSVLEGTIHHIALNESPSNNVIVAPFLMGGNTDTKSYWNLSKSIYRYGPAGGENIHTVDEHVSIADFIKGIKFYHELIRNWSALE</sequence>
<protein>
    <recommendedName>
        <fullName evidence="9">Peptidase M20 dimerisation domain-containing protein</fullName>
    </recommendedName>
</protein>
<feature type="active site" description="Proton acceptor" evidence="6">
    <location>
        <position position="229"/>
    </location>
</feature>
<dbReference type="InterPro" id="IPR036264">
    <property type="entry name" value="Bact_exopeptidase_dim_dom"/>
</dbReference>
<dbReference type="Pfam" id="PF07687">
    <property type="entry name" value="M20_dimer"/>
    <property type="match status" value="1"/>
</dbReference>
<organism evidence="10 11">
    <name type="scientific">Chytriomyces confervae</name>
    <dbReference type="NCBI Taxonomy" id="246404"/>
    <lineage>
        <taxon>Eukaryota</taxon>
        <taxon>Fungi</taxon>
        <taxon>Fungi incertae sedis</taxon>
        <taxon>Chytridiomycota</taxon>
        <taxon>Chytridiomycota incertae sedis</taxon>
        <taxon>Chytridiomycetes</taxon>
        <taxon>Chytridiales</taxon>
        <taxon>Chytriomycetaceae</taxon>
        <taxon>Chytriomyces</taxon>
    </lineage>
</organism>
<dbReference type="Proteomes" id="UP000320333">
    <property type="component" value="Unassembled WGS sequence"/>
</dbReference>
<dbReference type="GO" id="GO:0000328">
    <property type="term" value="C:fungal-type vacuole lumen"/>
    <property type="evidence" value="ECO:0007669"/>
    <property type="project" value="TreeGrafter"/>
</dbReference>
<feature type="domain" description="Peptidase M20 dimerisation" evidence="9">
    <location>
        <begin position="277"/>
        <end position="426"/>
    </location>
</feature>
<dbReference type="Pfam" id="PF01546">
    <property type="entry name" value="Peptidase_M20"/>
    <property type="match status" value="1"/>
</dbReference>
<dbReference type="GO" id="GO:0051603">
    <property type="term" value="P:proteolysis involved in protein catabolic process"/>
    <property type="evidence" value="ECO:0007669"/>
    <property type="project" value="TreeGrafter"/>
</dbReference>
<dbReference type="Gene3D" id="1.10.150.900">
    <property type="match status" value="1"/>
</dbReference>
<dbReference type="InterPro" id="IPR011650">
    <property type="entry name" value="Peptidase_M20_dimer"/>
</dbReference>
<dbReference type="PANTHER" id="PTHR45962">
    <property type="entry name" value="N-FATTY-ACYL-AMINO ACID SYNTHASE/HYDROLASE PM20D1"/>
    <property type="match status" value="1"/>
</dbReference>
<dbReference type="OrthoDB" id="3064516at2759"/>
<feature type="chain" id="PRO_5021396513" description="Peptidase M20 dimerisation domain-containing protein" evidence="8">
    <location>
        <begin position="33"/>
        <end position="566"/>
    </location>
</feature>
<feature type="binding site" evidence="7">
    <location>
        <position position="157"/>
    </location>
    <ligand>
        <name>Zn(2+)</name>
        <dbReference type="ChEBI" id="CHEBI:29105"/>
        <label>2</label>
    </ligand>
</feature>
<feature type="binding site" evidence="7">
    <location>
        <position position="194"/>
    </location>
    <ligand>
        <name>Zn(2+)</name>
        <dbReference type="ChEBI" id="CHEBI:29105"/>
        <label>2</label>
    </ligand>
</feature>
<evidence type="ECO:0000256" key="4">
    <source>
        <dbReference type="ARBA" id="ARBA00022801"/>
    </source>
</evidence>
<dbReference type="Gene3D" id="3.30.70.360">
    <property type="match status" value="1"/>
</dbReference>
<feature type="binding site" evidence="7">
    <location>
        <position position="258"/>
    </location>
    <ligand>
        <name>Zn(2+)</name>
        <dbReference type="ChEBI" id="CHEBI:29105"/>
        <label>2</label>
    </ligand>
</feature>